<reference evidence="2" key="1">
    <citation type="journal article" date="2019" name="Int. J. Syst. Evol. Microbiol.">
        <title>The Global Catalogue of Microorganisms (GCM) 10K type strain sequencing project: providing services to taxonomists for standard genome sequencing and annotation.</title>
        <authorList>
            <consortium name="The Broad Institute Genomics Platform"/>
            <consortium name="The Broad Institute Genome Sequencing Center for Infectious Disease"/>
            <person name="Wu L."/>
            <person name="Ma J."/>
        </authorList>
    </citation>
    <scope>NUCLEOTIDE SEQUENCE [LARGE SCALE GENOMIC DNA]</scope>
    <source>
        <strain evidence="2">IBRC-M 10490</strain>
    </source>
</reference>
<protein>
    <recommendedName>
        <fullName evidence="3">Minor tail protein</fullName>
    </recommendedName>
</protein>
<accession>A0ABV8VHU1</accession>
<gene>
    <name evidence="1" type="ORF">ACFO5K_12485</name>
</gene>
<name>A0ABV8VHU1_9NOCA</name>
<evidence type="ECO:0008006" key="3">
    <source>
        <dbReference type="Google" id="ProtNLM"/>
    </source>
</evidence>
<proteinExistence type="predicted"/>
<comment type="caution">
    <text evidence="1">The sequence shown here is derived from an EMBL/GenBank/DDBJ whole genome shotgun (WGS) entry which is preliminary data.</text>
</comment>
<dbReference type="Proteomes" id="UP001595844">
    <property type="component" value="Unassembled WGS sequence"/>
</dbReference>
<sequence length="548" mass="58911">MTSPDHQLPDGAYGPVPQGNSLAGLSSVNQRQIEERVRAQVVRSFVAIPVNLATAVRVGLHEFAADFCEAVTGFTGGLVNLQGWAGVLREKAAEARASAGDSQRVADLAERLVTESGDGLAATNSRVQVVIDGLPISPYWAAMNLAEESSIPRALLTRKAWDLVYGTKAGYTAYTYTYVAYYDSNGLPVYSAQTFSVRWTPVHTPPANALAGAYIRARFDGGRQIVTYMVDAAPGDPCALYVVVGRVLESGDIRIEWVSGDQTPLITNSRFEHSVEMPVDLVFEVGESVFVGVHQCGPGAVRPLLGIPATELPRPATAQPARAAATFPAATPPAVGETLAETALDFSSGDIPYVGLSKKLLSGDPPKLIRYEGFDRGVIPTAFARMTALPAWVAGGVFVVSGGSDGIRRYLYAKSMNYDDHMVTGRVIDPTVRHAWLMLRSGPDNREFVSLNVVQNAIGIYRFSGGTWTQLSAGETTVNSGDVLRLRATGNVYLAQRRIAGDWVDVVTYIDADGILPSGRAHRYAGLGNERVSWVNGGGWDFWKVEDL</sequence>
<dbReference type="EMBL" id="JBHSDL010000014">
    <property type="protein sequence ID" value="MFC4374918.1"/>
    <property type="molecule type" value="Genomic_DNA"/>
</dbReference>
<dbReference type="RefSeq" id="WP_378560757.1">
    <property type="nucleotide sequence ID" value="NZ_JBHSDL010000014.1"/>
</dbReference>
<evidence type="ECO:0000313" key="1">
    <source>
        <dbReference type="EMBL" id="MFC4374918.1"/>
    </source>
</evidence>
<organism evidence="1 2">
    <name type="scientific">Nocardia halotolerans</name>
    <dbReference type="NCBI Taxonomy" id="1755878"/>
    <lineage>
        <taxon>Bacteria</taxon>
        <taxon>Bacillati</taxon>
        <taxon>Actinomycetota</taxon>
        <taxon>Actinomycetes</taxon>
        <taxon>Mycobacteriales</taxon>
        <taxon>Nocardiaceae</taxon>
        <taxon>Nocardia</taxon>
    </lineage>
</organism>
<evidence type="ECO:0000313" key="2">
    <source>
        <dbReference type="Proteomes" id="UP001595844"/>
    </source>
</evidence>
<keyword evidence="2" id="KW-1185">Reference proteome</keyword>